<accession>A0A255Z7A4</accession>
<dbReference type="OrthoDB" id="5368503at2"/>
<dbReference type="Proteomes" id="UP000216998">
    <property type="component" value="Unassembled WGS sequence"/>
</dbReference>
<keyword evidence="1" id="KW-0732">Signal</keyword>
<comment type="caution">
    <text evidence="2">The sequence shown here is derived from an EMBL/GenBank/DDBJ whole genome shotgun (WGS) entry which is preliminary data.</text>
</comment>
<dbReference type="RefSeq" id="WP_094453679.1">
    <property type="nucleotide sequence ID" value="NZ_NOXU01000020.1"/>
</dbReference>
<dbReference type="InterPro" id="IPR019613">
    <property type="entry name" value="DUF4198"/>
</dbReference>
<feature type="chain" id="PRO_5013191586" evidence="1">
    <location>
        <begin position="26"/>
        <end position="247"/>
    </location>
</feature>
<keyword evidence="3" id="KW-1185">Reference proteome</keyword>
<evidence type="ECO:0000313" key="3">
    <source>
        <dbReference type="Proteomes" id="UP000216998"/>
    </source>
</evidence>
<dbReference type="Pfam" id="PF10670">
    <property type="entry name" value="DUF4198"/>
    <property type="match status" value="1"/>
</dbReference>
<gene>
    <name evidence="2" type="ORF">CHU95_03205</name>
</gene>
<proteinExistence type="predicted"/>
<sequence>MKIIHLAAALTVGLTSIAGAISAQAHGIWFAQRAKQTALIYGVGADDLDVVKRLGLVTGTYGYDADWAPVGATLRVAGPIVLVDSEAPTVAFAAIMDNGLWSRTPDGKWLKGGRDTVPDAVLAERTMKYAVHLTGTPNSPIPALPEQVLQIVPVDKTLPVEMGKPLKVRVLYKGKPVKDAALKHDFVNDPDQPPVKTDKDGVATLKVRNQGLNVLAATYVGPSDNPKQIDHIEYLATLSFVLPHAPE</sequence>
<evidence type="ECO:0000256" key="1">
    <source>
        <dbReference type="SAM" id="SignalP"/>
    </source>
</evidence>
<evidence type="ECO:0000313" key="2">
    <source>
        <dbReference type="EMBL" id="OYQ36794.1"/>
    </source>
</evidence>
<reference evidence="2 3" key="1">
    <citation type="submission" date="2017-07" db="EMBL/GenBank/DDBJ databases">
        <title>Niveispirillum cyanobacteriorum sp. nov., isolated from cyanobacterial aggregates in a eutrophic lake.</title>
        <authorList>
            <person name="Cai H."/>
        </authorList>
    </citation>
    <scope>NUCLEOTIDE SEQUENCE [LARGE SCALE GENOMIC DNA]</scope>
    <source>
        <strain evidence="3">TH1-14</strain>
    </source>
</reference>
<dbReference type="AlphaFoldDB" id="A0A255Z7A4"/>
<protein>
    <submittedName>
        <fullName evidence="2">Nickel ABC transporter substrate-binding protein</fullName>
    </submittedName>
</protein>
<feature type="signal peptide" evidence="1">
    <location>
        <begin position="1"/>
        <end position="25"/>
    </location>
</feature>
<dbReference type="EMBL" id="NOXU01000020">
    <property type="protein sequence ID" value="OYQ36794.1"/>
    <property type="molecule type" value="Genomic_DNA"/>
</dbReference>
<name>A0A255Z7A4_9PROT</name>
<organism evidence="2 3">
    <name type="scientific">Niveispirillum lacus</name>
    <dbReference type="NCBI Taxonomy" id="1981099"/>
    <lineage>
        <taxon>Bacteria</taxon>
        <taxon>Pseudomonadati</taxon>
        <taxon>Pseudomonadota</taxon>
        <taxon>Alphaproteobacteria</taxon>
        <taxon>Rhodospirillales</taxon>
        <taxon>Azospirillaceae</taxon>
        <taxon>Niveispirillum</taxon>
    </lineage>
</organism>